<organism evidence="3 4">
    <name type="scientific">Ailuropoda melanoleuca</name>
    <name type="common">Giant panda</name>
    <dbReference type="NCBI Taxonomy" id="9646"/>
    <lineage>
        <taxon>Eukaryota</taxon>
        <taxon>Metazoa</taxon>
        <taxon>Chordata</taxon>
        <taxon>Craniata</taxon>
        <taxon>Vertebrata</taxon>
        <taxon>Euteleostomi</taxon>
        <taxon>Mammalia</taxon>
        <taxon>Eutheria</taxon>
        <taxon>Laurasiatheria</taxon>
        <taxon>Carnivora</taxon>
        <taxon>Caniformia</taxon>
        <taxon>Ursidae</taxon>
        <taxon>Ailuropoda</taxon>
    </lineage>
</organism>
<evidence type="ECO:0000313" key="4">
    <source>
        <dbReference type="Proteomes" id="UP000008912"/>
    </source>
</evidence>
<dbReference type="InParanoid" id="A0A7N5JTC8"/>
<reference evidence="3" key="2">
    <citation type="submission" date="2025-08" db="UniProtKB">
        <authorList>
            <consortium name="Ensembl"/>
        </authorList>
    </citation>
    <scope>IDENTIFICATION</scope>
</reference>
<proteinExistence type="predicted"/>
<keyword evidence="2" id="KW-0665">Pyrimidine biosynthesis</keyword>
<reference evidence="3 4" key="1">
    <citation type="journal article" date="2010" name="Nature">
        <title>The sequence and de novo assembly of the giant panda genome.</title>
        <authorList>
            <person name="Li R."/>
            <person name="Fan W."/>
            <person name="Tian G."/>
            <person name="Zhu H."/>
            <person name="He L."/>
            <person name="Cai J."/>
            <person name="Huang Q."/>
            <person name="Cai Q."/>
            <person name="Li B."/>
            <person name="Bai Y."/>
            <person name="Zhang Z."/>
            <person name="Zhang Y."/>
            <person name="Wang W."/>
            <person name="Li J."/>
            <person name="Wei F."/>
            <person name="Li H."/>
            <person name="Jian M."/>
            <person name="Li J."/>
            <person name="Zhang Z."/>
            <person name="Nielsen R."/>
            <person name="Li D."/>
            <person name="Gu W."/>
            <person name="Yang Z."/>
            <person name="Xuan Z."/>
            <person name="Ryder O.A."/>
            <person name="Leung F.C."/>
            <person name="Zhou Y."/>
            <person name="Cao J."/>
            <person name="Sun X."/>
            <person name="Fu Y."/>
            <person name="Fang X."/>
            <person name="Guo X."/>
            <person name="Wang B."/>
            <person name="Hou R."/>
            <person name="Shen F."/>
            <person name="Mu B."/>
            <person name="Ni P."/>
            <person name="Lin R."/>
            <person name="Qian W."/>
            <person name="Wang G."/>
            <person name="Yu C."/>
            <person name="Nie W."/>
            <person name="Wang J."/>
            <person name="Wu Z."/>
            <person name="Liang H."/>
            <person name="Min J."/>
            <person name="Wu Q."/>
            <person name="Cheng S."/>
            <person name="Ruan J."/>
            <person name="Wang M."/>
            <person name="Shi Z."/>
            <person name="Wen M."/>
            <person name="Liu B."/>
            <person name="Ren X."/>
            <person name="Zheng H."/>
            <person name="Dong D."/>
            <person name="Cook K."/>
            <person name="Shan G."/>
            <person name="Zhang H."/>
            <person name="Kosiol C."/>
            <person name="Xie X."/>
            <person name="Lu Z."/>
            <person name="Zheng H."/>
            <person name="Li Y."/>
            <person name="Steiner C.C."/>
            <person name="Lam T.T."/>
            <person name="Lin S."/>
            <person name="Zhang Q."/>
            <person name="Li G."/>
            <person name="Tian J."/>
            <person name="Gong T."/>
            <person name="Liu H."/>
            <person name="Zhang D."/>
            <person name="Fang L."/>
            <person name="Ye C."/>
            <person name="Zhang J."/>
            <person name="Hu W."/>
            <person name="Xu A."/>
            <person name="Ren Y."/>
            <person name="Zhang G."/>
            <person name="Bruford M.W."/>
            <person name="Li Q."/>
            <person name="Ma L."/>
            <person name="Guo Y."/>
            <person name="An N."/>
            <person name="Hu Y."/>
            <person name="Zheng Y."/>
            <person name="Shi Y."/>
            <person name="Li Z."/>
            <person name="Liu Q."/>
            <person name="Chen Y."/>
            <person name="Zhao J."/>
            <person name="Qu N."/>
            <person name="Zhao S."/>
            <person name="Tian F."/>
            <person name="Wang X."/>
            <person name="Wang H."/>
            <person name="Xu L."/>
            <person name="Liu X."/>
            <person name="Vinar T."/>
            <person name="Wang Y."/>
            <person name="Lam T.W."/>
            <person name="Yiu S.M."/>
            <person name="Liu S."/>
            <person name="Zhang H."/>
            <person name="Li D."/>
            <person name="Huang Y."/>
            <person name="Wang X."/>
            <person name="Yang G."/>
            <person name="Jiang Z."/>
            <person name="Wang J."/>
            <person name="Qin N."/>
            <person name="Li L."/>
            <person name="Li J."/>
            <person name="Bolund L."/>
            <person name="Kristiansen K."/>
            <person name="Wong G.K."/>
            <person name="Olson M."/>
            <person name="Zhang X."/>
            <person name="Li S."/>
            <person name="Yang H."/>
            <person name="Wang J."/>
            <person name="Wang J."/>
        </authorList>
    </citation>
    <scope>NUCLEOTIDE SEQUENCE [LARGE SCALE GENOMIC DNA]</scope>
</reference>
<dbReference type="SUPFAM" id="SSF53271">
    <property type="entry name" value="PRTase-like"/>
    <property type="match status" value="1"/>
</dbReference>
<dbReference type="Gene3D" id="3.40.50.2020">
    <property type="match status" value="1"/>
</dbReference>
<evidence type="ECO:0000256" key="1">
    <source>
        <dbReference type="ARBA" id="ARBA00004725"/>
    </source>
</evidence>
<dbReference type="GO" id="GO:0004588">
    <property type="term" value="F:orotate phosphoribosyltransferase activity"/>
    <property type="evidence" value="ECO:0007669"/>
    <property type="project" value="TreeGrafter"/>
</dbReference>
<dbReference type="GO" id="GO:0019856">
    <property type="term" value="P:pyrimidine nucleobase biosynthetic process"/>
    <property type="evidence" value="ECO:0007669"/>
    <property type="project" value="TreeGrafter"/>
</dbReference>
<dbReference type="GO" id="GO:0004590">
    <property type="term" value="F:orotidine-5'-phosphate decarboxylase activity"/>
    <property type="evidence" value="ECO:0007669"/>
    <property type="project" value="TreeGrafter"/>
</dbReference>
<reference evidence="3" key="3">
    <citation type="submission" date="2025-09" db="UniProtKB">
        <authorList>
            <consortium name="Ensembl"/>
        </authorList>
    </citation>
    <scope>IDENTIFICATION</scope>
</reference>
<dbReference type="GeneTree" id="ENSGT00940000175555"/>
<dbReference type="PANTHER" id="PTHR19278:SF9">
    <property type="entry name" value="URIDINE 5'-MONOPHOSPHATE SYNTHASE"/>
    <property type="match status" value="1"/>
</dbReference>
<evidence type="ECO:0008006" key="5">
    <source>
        <dbReference type="Google" id="ProtNLM"/>
    </source>
</evidence>
<name>A0A7N5JTC8_AILME</name>
<dbReference type="GO" id="GO:0006222">
    <property type="term" value="P:UMP biosynthetic process"/>
    <property type="evidence" value="ECO:0007669"/>
    <property type="project" value="TreeGrafter"/>
</dbReference>
<sequence>MAAAEAALGSLVTGLYDVQAFKFGNFVLKSGLSSPVYIDLRGIVSRPRLLSQLLSVHNLAKKRAL</sequence>
<dbReference type="Ensembl" id="ENSAMET00000040453.1">
    <property type="protein sequence ID" value="ENSAMEP00000028101.1"/>
    <property type="gene ID" value="ENSAMEG00000030849.1"/>
</dbReference>
<accession>A0A7N5JTC8</accession>
<evidence type="ECO:0000256" key="2">
    <source>
        <dbReference type="ARBA" id="ARBA00022975"/>
    </source>
</evidence>
<dbReference type="AlphaFoldDB" id="A0A7N5JTC8"/>
<dbReference type="PANTHER" id="PTHR19278">
    <property type="entry name" value="OROTATE PHOSPHORIBOSYLTRANSFERASE"/>
    <property type="match status" value="1"/>
</dbReference>
<evidence type="ECO:0000313" key="3">
    <source>
        <dbReference type="Ensembl" id="ENSAMEP00000028101.1"/>
    </source>
</evidence>
<comment type="pathway">
    <text evidence="1">Pyrimidine metabolism; UMP biosynthesis via de novo pathway.</text>
</comment>
<dbReference type="InterPro" id="IPR029057">
    <property type="entry name" value="PRTase-like"/>
</dbReference>
<keyword evidence="4" id="KW-1185">Reference proteome</keyword>
<dbReference type="Proteomes" id="UP000008912">
    <property type="component" value="Unassembled WGS sequence"/>
</dbReference>
<protein>
    <recommendedName>
        <fullName evidence="5">Uridine monophosphate synthetase</fullName>
    </recommendedName>
</protein>